<dbReference type="Proteomes" id="UP000183832">
    <property type="component" value="Unassembled WGS sequence"/>
</dbReference>
<dbReference type="AlphaFoldDB" id="A0A1J1J203"/>
<reference evidence="1 2" key="1">
    <citation type="submission" date="2015-04" db="EMBL/GenBank/DDBJ databases">
        <authorList>
            <person name="Syromyatnikov M.Y."/>
            <person name="Popov V.N."/>
        </authorList>
    </citation>
    <scope>NUCLEOTIDE SEQUENCE [LARGE SCALE GENOMIC DNA]</scope>
</reference>
<dbReference type="OrthoDB" id="2441647at2759"/>
<accession>A0A1J1J203</accession>
<proteinExistence type="predicted"/>
<name>A0A1J1J203_9DIPT</name>
<dbReference type="EMBL" id="CVRI01000066">
    <property type="protein sequence ID" value="CRL06360.1"/>
    <property type="molecule type" value="Genomic_DNA"/>
</dbReference>
<organism evidence="1 2">
    <name type="scientific">Clunio marinus</name>
    <dbReference type="NCBI Taxonomy" id="568069"/>
    <lineage>
        <taxon>Eukaryota</taxon>
        <taxon>Metazoa</taxon>
        <taxon>Ecdysozoa</taxon>
        <taxon>Arthropoda</taxon>
        <taxon>Hexapoda</taxon>
        <taxon>Insecta</taxon>
        <taxon>Pterygota</taxon>
        <taxon>Neoptera</taxon>
        <taxon>Endopterygota</taxon>
        <taxon>Diptera</taxon>
        <taxon>Nematocera</taxon>
        <taxon>Chironomoidea</taxon>
        <taxon>Chironomidae</taxon>
        <taxon>Clunio</taxon>
    </lineage>
</organism>
<evidence type="ECO:0000313" key="1">
    <source>
        <dbReference type="EMBL" id="CRL06360.1"/>
    </source>
</evidence>
<sequence length="89" mass="9920">MEGMNENLISLKADVQKNDIIQNLQEKLKNFDIKPSVVSEQPTTQTATTSILFGNELSSQPSAASLFDDVPFNVSTTFEPQQEVFEEII</sequence>
<keyword evidence="2" id="KW-1185">Reference proteome</keyword>
<gene>
    <name evidence="1" type="ORF">CLUMA_CG019415</name>
</gene>
<protein>
    <submittedName>
        <fullName evidence="1">CLUMA_CG019415, isoform A</fullName>
    </submittedName>
</protein>
<evidence type="ECO:0000313" key="2">
    <source>
        <dbReference type="Proteomes" id="UP000183832"/>
    </source>
</evidence>